<name>A0ACB9ELL8_ARCLA</name>
<evidence type="ECO:0000313" key="2">
    <source>
        <dbReference type="Proteomes" id="UP001055879"/>
    </source>
</evidence>
<dbReference type="Proteomes" id="UP001055879">
    <property type="component" value="Linkage Group LG02"/>
</dbReference>
<organism evidence="1 2">
    <name type="scientific">Arctium lappa</name>
    <name type="common">Greater burdock</name>
    <name type="synonym">Lappa major</name>
    <dbReference type="NCBI Taxonomy" id="4217"/>
    <lineage>
        <taxon>Eukaryota</taxon>
        <taxon>Viridiplantae</taxon>
        <taxon>Streptophyta</taxon>
        <taxon>Embryophyta</taxon>
        <taxon>Tracheophyta</taxon>
        <taxon>Spermatophyta</taxon>
        <taxon>Magnoliopsida</taxon>
        <taxon>eudicotyledons</taxon>
        <taxon>Gunneridae</taxon>
        <taxon>Pentapetalae</taxon>
        <taxon>asterids</taxon>
        <taxon>campanulids</taxon>
        <taxon>Asterales</taxon>
        <taxon>Asteraceae</taxon>
        <taxon>Carduoideae</taxon>
        <taxon>Cardueae</taxon>
        <taxon>Arctiinae</taxon>
        <taxon>Arctium</taxon>
    </lineage>
</organism>
<dbReference type="EMBL" id="CM042048">
    <property type="protein sequence ID" value="KAI3759737.1"/>
    <property type="molecule type" value="Genomic_DNA"/>
</dbReference>
<reference evidence="2" key="1">
    <citation type="journal article" date="2022" name="Mol. Ecol. Resour.">
        <title>The genomes of chicory, endive, great burdock and yacon provide insights into Asteraceae palaeo-polyploidization history and plant inulin production.</title>
        <authorList>
            <person name="Fan W."/>
            <person name="Wang S."/>
            <person name="Wang H."/>
            <person name="Wang A."/>
            <person name="Jiang F."/>
            <person name="Liu H."/>
            <person name="Zhao H."/>
            <person name="Xu D."/>
            <person name="Zhang Y."/>
        </authorList>
    </citation>
    <scope>NUCLEOTIDE SEQUENCE [LARGE SCALE GENOMIC DNA]</scope>
    <source>
        <strain evidence="2">cv. Niubang</strain>
    </source>
</reference>
<protein>
    <submittedName>
        <fullName evidence="1">Uncharacterized protein</fullName>
    </submittedName>
</protein>
<sequence>MGCLIEYYFLLSLLFILLLFLASSWAQLDMATGRDLIGGRKKSMLLGSWGGNGGSYWDDGVDKTILLGPWGGNGGNCWDDGAHSGVREITIVYSSCIDSIHVTYDEYGKNFPAEKHGGMGGTRSAQIKLRFPEEMLISVSGHYCPVVYGGGPVIRSLTFKSNQRTFGPFGVEEGTPFNFSTNGGLVVGLYGRSGWFLDSIGFCISWPKTNLFQRIHMMFKGLNPIAIKDNNERRKTNDRKVNSWGI</sequence>
<comment type="caution">
    <text evidence="1">The sequence shown here is derived from an EMBL/GenBank/DDBJ whole genome shotgun (WGS) entry which is preliminary data.</text>
</comment>
<keyword evidence="2" id="KW-1185">Reference proteome</keyword>
<gene>
    <name evidence="1" type="ORF">L6452_07767</name>
</gene>
<accession>A0ACB9ELL8</accession>
<proteinExistence type="predicted"/>
<evidence type="ECO:0000313" key="1">
    <source>
        <dbReference type="EMBL" id="KAI3759737.1"/>
    </source>
</evidence>
<reference evidence="1 2" key="2">
    <citation type="journal article" date="2022" name="Mol. Ecol. Resour.">
        <title>The genomes of chicory, endive, great burdock and yacon provide insights into Asteraceae paleo-polyploidization history and plant inulin production.</title>
        <authorList>
            <person name="Fan W."/>
            <person name="Wang S."/>
            <person name="Wang H."/>
            <person name="Wang A."/>
            <person name="Jiang F."/>
            <person name="Liu H."/>
            <person name="Zhao H."/>
            <person name="Xu D."/>
            <person name="Zhang Y."/>
        </authorList>
    </citation>
    <scope>NUCLEOTIDE SEQUENCE [LARGE SCALE GENOMIC DNA]</scope>
    <source>
        <strain evidence="2">cv. Niubang</strain>
    </source>
</reference>